<name>J3NFD5_ORYBR</name>
<evidence type="ECO:0000256" key="1">
    <source>
        <dbReference type="SAM" id="MobiDB-lite"/>
    </source>
</evidence>
<dbReference type="AlphaFoldDB" id="J3NFD5"/>
<sequence>MILSPPHADHSPSMKLSTPESAAVLGGGPVGGGIFGEEAALPVADGDGAALGEDVGQ</sequence>
<reference evidence="2" key="1">
    <citation type="journal article" date="2013" name="Nat. Commun.">
        <title>Whole-genome sequencing of Oryza brachyantha reveals mechanisms underlying Oryza genome evolution.</title>
        <authorList>
            <person name="Chen J."/>
            <person name="Huang Q."/>
            <person name="Gao D."/>
            <person name="Wang J."/>
            <person name="Lang Y."/>
            <person name="Liu T."/>
            <person name="Li B."/>
            <person name="Bai Z."/>
            <person name="Luis Goicoechea J."/>
            <person name="Liang C."/>
            <person name="Chen C."/>
            <person name="Zhang W."/>
            <person name="Sun S."/>
            <person name="Liao Y."/>
            <person name="Zhang X."/>
            <person name="Yang L."/>
            <person name="Song C."/>
            <person name="Wang M."/>
            <person name="Shi J."/>
            <person name="Liu G."/>
            <person name="Liu J."/>
            <person name="Zhou H."/>
            <person name="Zhou W."/>
            <person name="Yu Q."/>
            <person name="An N."/>
            <person name="Chen Y."/>
            <person name="Cai Q."/>
            <person name="Wang B."/>
            <person name="Liu B."/>
            <person name="Min J."/>
            <person name="Huang Y."/>
            <person name="Wu H."/>
            <person name="Li Z."/>
            <person name="Zhang Y."/>
            <person name="Yin Y."/>
            <person name="Song W."/>
            <person name="Jiang J."/>
            <person name="Jackson S.A."/>
            <person name="Wing R.A."/>
            <person name="Wang J."/>
            <person name="Chen M."/>
        </authorList>
    </citation>
    <scope>NUCLEOTIDE SEQUENCE [LARGE SCALE GENOMIC DNA]</scope>
    <source>
        <strain evidence="2">cv. IRGC 101232</strain>
    </source>
</reference>
<evidence type="ECO:0000313" key="2">
    <source>
        <dbReference type="EnsemblPlants" id="OB12G26930.1"/>
    </source>
</evidence>
<evidence type="ECO:0000313" key="3">
    <source>
        <dbReference type="Proteomes" id="UP000006038"/>
    </source>
</evidence>
<dbReference type="HOGENOM" id="CLU_3002658_0_0_1"/>
<keyword evidence="3" id="KW-1185">Reference proteome</keyword>
<dbReference type="EnsemblPlants" id="OB12G26930.1">
    <property type="protein sequence ID" value="OB12G26930.1"/>
    <property type="gene ID" value="OB12G26930"/>
</dbReference>
<dbReference type="Proteomes" id="UP000006038">
    <property type="component" value="Chromosome 12"/>
</dbReference>
<accession>J3NFD5</accession>
<protein>
    <submittedName>
        <fullName evidence="2">Uncharacterized protein</fullName>
    </submittedName>
</protein>
<proteinExistence type="predicted"/>
<dbReference type="Gramene" id="OB12G26930.1">
    <property type="protein sequence ID" value="OB12G26930.1"/>
    <property type="gene ID" value="OB12G26930"/>
</dbReference>
<reference evidence="2" key="2">
    <citation type="submission" date="2013-04" db="UniProtKB">
        <authorList>
            <consortium name="EnsemblPlants"/>
        </authorList>
    </citation>
    <scope>IDENTIFICATION</scope>
</reference>
<feature type="region of interest" description="Disordered" evidence="1">
    <location>
        <begin position="1"/>
        <end position="22"/>
    </location>
</feature>
<organism evidence="2">
    <name type="scientific">Oryza brachyantha</name>
    <name type="common">malo sina</name>
    <dbReference type="NCBI Taxonomy" id="4533"/>
    <lineage>
        <taxon>Eukaryota</taxon>
        <taxon>Viridiplantae</taxon>
        <taxon>Streptophyta</taxon>
        <taxon>Embryophyta</taxon>
        <taxon>Tracheophyta</taxon>
        <taxon>Spermatophyta</taxon>
        <taxon>Magnoliopsida</taxon>
        <taxon>Liliopsida</taxon>
        <taxon>Poales</taxon>
        <taxon>Poaceae</taxon>
        <taxon>BOP clade</taxon>
        <taxon>Oryzoideae</taxon>
        <taxon>Oryzeae</taxon>
        <taxon>Oryzinae</taxon>
        <taxon>Oryza</taxon>
    </lineage>
</organism>